<organism evidence="1 2">
    <name type="scientific">Leptothoe spongobia TAU-MAC 1115</name>
    <dbReference type="NCBI Taxonomy" id="1967444"/>
    <lineage>
        <taxon>Bacteria</taxon>
        <taxon>Bacillati</taxon>
        <taxon>Cyanobacteriota</taxon>
        <taxon>Cyanophyceae</taxon>
        <taxon>Nodosilineales</taxon>
        <taxon>Cymatolegaceae</taxon>
        <taxon>Leptothoe</taxon>
        <taxon>Leptothoe spongobia</taxon>
    </lineage>
</organism>
<keyword evidence="2" id="KW-1185">Reference proteome</keyword>
<protein>
    <submittedName>
        <fullName evidence="1">Uncharacterized protein</fullName>
    </submittedName>
</protein>
<sequence length="207" mass="22240">MTDSCLKQLGDSYIDLCTQIKPGDVLAFATCDLPANVVKIATQSCYVHVAIVLSVTTQAEHPDPILIAESHINMSLPSEGTGKKQLGVQFQRLSQRVVSCTGSVWWAALKKPLSKGGLDKMRSWLRDVEAKAVPYDFPQAVGAGVDILDSAGLSNQPDFNALFCSELVTRALQIADCIDDSVNPSEQTPADVMGFDCLQDPVLLSGD</sequence>
<dbReference type="SUPFAM" id="SSF54001">
    <property type="entry name" value="Cysteine proteinases"/>
    <property type="match status" value="1"/>
</dbReference>
<evidence type="ECO:0000313" key="1">
    <source>
        <dbReference type="EMBL" id="MBT9317003.1"/>
    </source>
</evidence>
<accession>A0A947DH82</accession>
<reference evidence="1" key="1">
    <citation type="submission" date="2020-11" db="EMBL/GenBank/DDBJ databases">
        <authorList>
            <person name="Konstantinou D."/>
            <person name="Gkelis S."/>
            <person name="Popin R."/>
            <person name="Fewer D."/>
            <person name="Sivonen K."/>
        </authorList>
    </citation>
    <scope>NUCLEOTIDE SEQUENCE</scope>
    <source>
        <strain evidence="1">TAU-MAC 1115</strain>
    </source>
</reference>
<gene>
    <name evidence="1" type="ORF">IXB50_16360</name>
</gene>
<proteinExistence type="predicted"/>
<name>A0A947DH82_9CYAN</name>
<dbReference type="Proteomes" id="UP000717364">
    <property type="component" value="Unassembled WGS sequence"/>
</dbReference>
<dbReference type="RefSeq" id="WP_215610069.1">
    <property type="nucleotide sequence ID" value="NZ_JADOES010000037.1"/>
</dbReference>
<dbReference type="InterPro" id="IPR038765">
    <property type="entry name" value="Papain-like_cys_pep_sf"/>
</dbReference>
<reference evidence="1" key="2">
    <citation type="journal article" date="2021" name="Mar. Drugs">
        <title>Genome Reduction and Secondary Metabolism of the Marine Sponge-Associated Cyanobacterium Leptothoe.</title>
        <authorList>
            <person name="Konstantinou D."/>
            <person name="Popin R.V."/>
            <person name="Fewer D.P."/>
            <person name="Sivonen K."/>
            <person name="Gkelis S."/>
        </authorList>
    </citation>
    <scope>NUCLEOTIDE SEQUENCE</scope>
    <source>
        <strain evidence="1">TAU-MAC 1115</strain>
    </source>
</reference>
<evidence type="ECO:0000313" key="2">
    <source>
        <dbReference type="Proteomes" id="UP000717364"/>
    </source>
</evidence>
<dbReference type="AlphaFoldDB" id="A0A947DH82"/>
<dbReference type="Gene3D" id="3.90.1720.10">
    <property type="entry name" value="endopeptidase domain like (from Nostoc punctiforme)"/>
    <property type="match status" value="1"/>
</dbReference>
<comment type="caution">
    <text evidence="1">The sequence shown here is derived from an EMBL/GenBank/DDBJ whole genome shotgun (WGS) entry which is preliminary data.</text>
</comment>
<dbReference type="EMBL" id="JADOES010000037">
    <property type="protein sequence ID" value="MBT9317003.1"/>
    <property type="molecule type" value="Genomic_DNA"/>
</dbReference>